<dbReference type="PANTHER" id="PTHR32063:SF33">
    <property type="entry name" value="RND SUPERFAMILY EFFLUX PUMP PERMEASE COMPONENT"/>
    <property type="match status" value="1"/>
</dbReference>
<gene>
    <name evidence="2" type="ORF">EXU30_08975</name>
</gene>
<feature type="transmembrane region" description="Helical" evidence="1">
    <location>
        <begin position="526"/>
        <end position="547"/>
    </location>
</feature>
<feature type="transmembrane region" description="Helical" evidence="1">
    <location>
        <begin position="329"/>
        <end position="347"/>
    </location>
</feature>
<keyword evidence="1" id="KW-0472">Membrane</keyword>
<dbReference type="AlphaFoldDB" id="A0A411PGS3"/>
<feature type="transmembrane region" description="Helical" evidence="1">
    <location>
        <begin position="354"/>
        <end position="374"/>
    </location>
</feature>
<dbReference type="RefSeq" id="WP_130599307.1">
    <property type="nucleotide sequence ID" value="NZ_CP036200.1"/>
</dbReference>
<feature type="transmembrane region" description="Helical" evidence="1">
    <location>
        <begin position="916"/>
        <end position="941"/>
    </location>
</feature>
<evidence type="ECO:0000313" key="3">
    <source>
        <dbReference type="Proteomes" id="UP000291106"/>
    </source>
</evidence>
<keyword evidence="3" id="KW-1185">Reference proteome</keyword>
<dbReference type="GO" id="GO:0042910">
    <property type="term" value="F:xenobiotic transmembrane transporter activity"/>
    <property type="evidence" value="ECO:0007669"/>
    <property type="project" value="TreeGrafter"/>
</dbReference>
<dbReference type="Proteomes" id="UP000291106">
    <property type="component" value="Chromosome"/>
</dbReference>
<proteinExistence type="predicted"/>
<dbReference type="SUPFAM" id="SSF82714">
    <property type="entry name" value="Multidrug efflux transporter AcrB TolC docking domain, DN and DC subdomains"/>
    <property type="match status" value="2"/>
</dbReference>
<dbReference type="PRINTS" id="PR00702">
    <property type="entry name" value="ACRIFLAVINRP"/>
</dbReference>
<dbReference type="EMBL" id="CP036200">
    <property type="protein sequence ID" value="QBF82809.1"/>
    <property type="molecule type" value="Genomic_DNA"/>
</dbReference>
<dbReference type="Gene3D" id="3.30.2090.10">
    <property type="entry name" value="Multidrug efflux transporter AcrB TolC docking domain, DN and DC subdomains"/>
    <property type="match status" value="2"/>
</dbReference>
<protein>
    <submittedName>
        <fullName evidence="2">Efflux RND transporter permease subunit</fullName>
    </submittedName>
</protein>
<dbReference type="Pfam" id="PF00873">
    <property type="entry name" value="ACR_tran"/>
    <property type="match status" value="1"/>
</dbReference>
<keyword evidence="1" id="KW-0812">Transmembrane</keyword>
<dbReference type="OrthoDB" id="5287122at2"/>
<organism evidence="2 3">
    <name type="scientific">Shewanella maritima</name>
    <dbReference type="NCBI Taxonomy" id="2520507"/>
    <lineage>
        <taxon>Bacteria</taxon>
        <taxon>Pseudomonadati</taxon>
        <taxon>Pseudomonadota</taxon>
        <taxon>Gammaproteobacteria</taxon>
        <taxon>Alteromonadales</taxon>
        <taxon>Shewanellaceae</taxon>
        <taxon>Shewanella</taxon>
    </lineage>
</organism>
<evidence type="ECO:0000256" key="1">
    <source>
        <dbReference type="SAM" id="Phobius"/>
    </source>
</evidence>
<name>A0A411PGS3_9GAMM</name>
<dbReference type="Gene3D" id="3.30.70.1430">
    <property type="entry name" value="Multidrug efflux transporter AcrB pore domain"/>
    <property type="match status" value="2"/>
</dbReference>
<feature type="transmembrane region" description="Helical" evidence="1">
    <location>
        <begin position="890"/>
        <end position="910"/>
    </location>
</feature>
<sequence>MIAWFTRNHVAANLLMLFLLVIGLGSLSTRIPLEVFPSVESEVVSVRVSLKGSTPEDVEKGVTIRVEEAVQDLEGIKKITSTSSESSSNVNIEIDSGYEPRELLADIKSRVDAINTFPVDAEKPVIALAQRKRDVLAVTVTSQYSEKETLEFAEVVRDEMLRLEGVTQLELAGVRNYEVTLEVPQDKLQQYNLTLNQISNAISASSADISAGNLRTDGGDILLRSKGQAYYKDEFSDIVIKTAADGTIIRLSDIAYVQDGFEETPVRTRFNGEKAVFIDVYRIGQQSAIEVADKVKDYIDQRQDSLPAGYTLSYWDDDSLIVKNRISTLAGSAMQGGILVLLLLTLFLRPSIAFWVFIGIPVSFMGAFIFMPFFNVSLNVMSLFGFILVLGIVVDDAIVTGENIYSHLKTAPNGETAAINGTKEVAAPVTFGILTTVTAFLPMLFIEGTRGAIFAQIAIVVIPVLLFSLIESKFVLPAHLKYIKLRHEKKKQNKLEQLQQAFADGFERAIIKFYQPFLRIALKNKAATLSLFTGVLLIIAALISTGWTKFTFFPRIPSETVRLSLTMPAGTPFEVTNKHLVAIADKAKILQDKYIDELTGESIIMNILETTGGRGGTSNAGNVRFEITPPESRVSDITSAQLVAEWRRMVGDVPGAESLTYRAEIGRSSDPIDVQLAASSLETLDKVAEEVKAHLATYPTVFEIADSLSDGKEELHIELTEQGKALGLTRSEVVSQVRSYYYGSQAQRIQRGRDDIEVMVRLPLDERKSLADLEKVLISTGQGTQVPLGHVAKMTSGKSPSTIKRIDRYRVLNVTADVDKDNTNMTVLQASLKEYLDGLVAQYPGVTYELEGEAREQRDSFGSLQWGLVFVFFMIYSLLAIPFKSYIQPLIVMSVIPFGLIGAVVGHWLMGSPLTIFSILGMLALIGVVVNDSLVLVDFINKKREEGMELVEAVLTAGAKRFRPVMLTSLTTFIGLMPLLLEQSTQAQFLIPMAISLGFGIIFATFITLILVPVNYMVVERVKGVKVDAEAYDKDYGDSFAVPVQMSTQEPAHVVEAK</sequence>
<feature type="transmembrane region" description="Helical" evidence="1">
    <location>
        <begin position="425"/>
        <end position="446"/>
    </location>
</feature>
<reference evidence="2 3" key="1">
    <citation type="submission" date="2019-02" db="EMBL/GenBank/DDBJ databases">
        <title>Shewanella sp. D4-2 isolated from Dokdo Island.</title>
        <authorList>
            <person name="Baek K."/>
        </authorList>
    </citation>
    <scope>NUCLEOTIDE SEQUENCE [LARGE SCALE GENOMIC DNA]</scope>
    <source>
        <strain evidence="2 3">D4-2</strain>
    </source>
</reference>
<evidence type="ECO:0000313" key="2">
    <source>
        <dbReference type="EMBL" id="QBF82809.1"/>
    </source>
</evidence>
<feature type="transmembrane region" description="Helical" evidence="1">
    <location>
        <begin position="864"/>
        <end position="883"/>
    </location>
</feature>
<feature type="transmembrane region" description="Helical" evidence="1">
    <location>
        <begin position="452"/>
        <end position="476"/>
    </location>
</feature>
<feature type="transmembrane region" description="Helical" evidence="1">
    <location>
        <begin position="962"/>
        <end position="981"/>
    </location>
</feature>
<feature type="transmembrane region" description="Helical" evidence="1">
    <location>
        <begin position="993"/>
        <end position="1016"/>
    </location>
</feature>
<dbReference type="SUPFAM" id="SSF82693">
    <property type="entry name" value="Multidrug efflux transporter AcrB pore domain, PN1, PN2, PC1 and PC2 subdomains"/>
    <property type="match status" value="2"/>
</dbReference>
<dbReference type="Gene3D" id="3.30.70.1440">
    <property type="entry name" value="Multidrug efflux transporter AcrB pore domain"/>
    <property type="match status" value="1"/>
</dbReference>
<dbReference type="InterPro" id="IPR001036">
    <property type="entry name" value="Acrflvin-R"/>
</dbReference>
<dbReference type="Gene3D" id="1.20.1640.10">
    <property type="entry name" value="Multidrug efflux transporter AcrB transmembrane domain"/>
    <property type="match status" value="2"/>
</dbReference>
<dbReference type="KEGG" id="smai:EXU30_08975"/>
<dbReference type="GO" id="GO:0005886">
    <property type="term" value="C:plasma membrane"/>
    <property type="evidence" value="ECO:0007669"/>
    <property type="project" value="TreeGrafter"/>
</dbReference>
<dbReference type="PANTHER" id="PTHR32063">
    <property type="match status" value="1"/>
</dbReference>
<keyword evidence="1" id="KW-1133">Transmembrane helix</keyword>
<dbReference type="InterPro" id="IPR027463">
    <property type="entry name" value="AcrB_DN_DC_subdom"/>
</dbReference>
<feature type="transmembrane region" description="Helical" evidence="1">
    <location>
        <begin position="380"/>
        <end position="399"/>
    </location>
</feature>
<accession>A0A411PGS3</accession>
<dbReference type="Gene3D" id="3.30.70.1320">
    <property type="entry name" value="Multidrug efflux transporter AcrB pore domain like"/>
    <property type="match status" value="1"/>
</dbReference>
<dbReference type="SUPFAM" id="SSF82866">
    <property type="entry name" value="Multidrug efflux transporter AcrB transmembrane domain"/>
    <property type="match status" value="2"/>
</dbReference>